<organism evidence="5 6">
    <name type="scientific">Oopsacas minuta</name>
    <dbReference type="NCBI Taxonomy" id="111878"/>
    <lineage>
        <taxon>Eukaryota</taxon>
        <taxon>Metazoa</taxon>
        <taxon>Porifera</taxon>
        <taxon>Hexactinellida</taxon>
        <taxon>Hexasterophora</taxon>
        <taxon>Lyssacinosida</taxon>
        <taxon>Leucopsacidae</taxon>
        <taxon>Oopsacas</taxon>
    </lineage>
</organism>
<feature type="transmembrane region" description="Helical" evidence="4">
    <location>
        <begin position="20"/>
        <end position="37"/>
    </location>
</feature>
<keyword evidence="4" id="KW-0813">Transport</keyword>
<keyword evidence="4" id="KW-0186">Copper</keyword>
<keyword evidence="2 4" id="KW-1133">Transmembrane helix</keyword>
<proteinExistence type="inferred from homology"/>
<evidence type="ECO:0000313" key="6">
    <source>
        <dbReference type="Proteomes" id="UP001165289"/>
    </source>
</evidence>
<evidence type="ECO:0000256" key="2">
    <source>
        <dbReference type="ARBA" id="ARBA00022989"/>
    </source>
</evidence>
<comment type="caution">
    <text evidence="5">The sequence shown here is derived from an EMBL/GenBank/DDBJ whole genome shotgun (WGS) entry which is preliminary data.</text>
</comment>
<comment type="subcellular location">
    <subcellularLocation>
        <location evidence="4">Membrane</location>
        <topology evidence="4">Multi-pass membrane protein</topology>
    </subcellularLocation>
</comment>
<sequence>MYFTTSTDVFVLFKEFHVQTPGQMVAAFVGVFIFAILSEGLKIVREYVNYFISTLNIRICTSGNSIQEEDRSKYEPLLPSDKPPQMSNANKNTNEFIGHITLTLLQTIQYIIGYLLMLIAMTFNLWLFLAVVLGMGTGYFLFAWMKKRIPHHKNKSESFIASQDACDCLN</sequence>
<protein>
    <recommendedName>
        <fullName evidence="4">Copper transport protein</fullName>
    </recommendedName>
</protein>
<keyword evidence="4" id="KW-0187">Copper transport</keyword>
<dbReference type="EMBL" id="JAKMXF010000343">
    <property type="protein sequence ID" value="KAI6647301.1"/>
    <property type="molecule type" value="Genomic_DNA"/>
</dbReference>
<evidence type="ECO:0000256" key="4">
    <source>
        <dbReference type="RuleBase" id="RU367022"/>
    </source>
</evidence>
<dbReference type="Proteomes" id="UP001165289">
    <property type="component" value="Unassembled WGS sequence"/>
</dbReference>
<gene>
    <name evidence="5" type="ORF">LOD99_12298</name>
</gene>
<dbReference type="PANTHER" id="PTHR12483">
    <property type="entry name" value="SOLUTE CARRIER FAMILY 31 COPPER TRANSPORTERS"/>
    <property type="match status" value="1"/>
</dbReference>
<keyword evidence="3 4" id="KW-0472">Membrane</keyword>
<comment type="similarity">
    <text evidence="4">Belongs to the copper transporter (Ctr) (TC 1.A.56) family. SLC31A subfamily.</text>
</comment>
<feature type="transmembrane region" description="Helical" evidence="4">
    <location>
        <begin position="96"/>
        <end position="119"/>
    </location>
</feature>
<dbReference type="GO" id="GO:0016020">
    <property type="term" value="C:membrane"/>
    <property type="evidence" value="ECO:0007669"/>
    <property type="project" value="UniProtKB-SubCell"/>
</dbReference>
<dbReference type="Pfam" id="PF04145">
    <property type="entry name" value="Ctr"/>
    <property type="match status" value="1"/>
</dbReference>
<evidence type="ECO:0000313" key="5">
    <source>
        <dbReference type="EMBL" id="KAI6647301.1"/>
    </source>
</evidence>
<dbReference type="InterPro" id="IPR007274">
    <property type="entry name" value="Cop_transporter"/>
</dbReference>
<reference evidence="5 6" key="1">
    <citation type="journal article" date="2023" name="BMC Biol.">
        <title>The compact genome of the sponge Oopsacas minuta (Hexactinellida) is lacking key metazoan core genes.</title>
        <authorList>
            <person name="Santini S."/>
            <person name="Schenkelaars Q."/>
            <person name="Jourda C."/>
            <person name="Duchesne M."/>
            <person name="Belahbib H."/>
            <person name="Rocher C."/>
            <person name="Selva M."/>
            <person name="Riesgo A."/>
            <person name="Vervoort M."/>
            <person name="Leys S.P."/>
            <person name="Kodjabachian L."/>
            <person name="Le Bivic A."/>
            <person name="Borchiellini C."/>
            <person name="Claverie J.M."/>
            <person name="Renard E."/>
        </authorList>
    </citation>
    <scope>NUCLEOTIDE SEQUENCE [LARGE SCALE GENOMIC DNA]</scope>
    <source>
        <strain evidence="5">SPO-2</strain>
    </source>
</reference>
<keyword evidence="6" id="KW-1185">Reference proteome</keyword>
<keyword evidence="4" id="KW-0406">Ion transport</keyword>
<name>A0AAV7JF75_9METZ</name>
<feature type="transmembrane region" description="Helical" evidence="4">
    <location>
        <begin position="125"/>
        <end position="145"/>
    </location>
</feature>
<evidence type="ECO:0000256" key="1">
    <source>
        <dbReference type="ARBA" id="ARBA00022692"/>
    </source>
</evidence>
<keyword evidence="1 4" id="KW-0812">Transmembrane</keyword>
<accession>A0AAV7JF75</accession>
<dbReference type="AlphaFoldDB" id="A0AAV7JF75"/>
<dbReference type="GO" id="GO:0005375">
    <property type="term" value="F:copper ion transmembrane transporter activity"/>
    <property type="evidence" value="ECO:0007669"/>
    <property type="project" value="UniProtKB-UniRule"/>
</dbReference>
<evidence type="ECO:0000256" key="3">
    <source>
        <dbReference type="ARBA" id="ARBA00023136"/>
    </source>
</evidence>
<dbReference type="PANTHER" id="PTHR12483:SF115">
    <property type="entry name" value="COPPER TRANSPORT PROTEIN"/>
    <property type="match status" value="1"/>
</dbReference>